<feature type="region of interest" description="Disordered" evidence="3">
    <location>
        <begin position="328"/>
        <end position="351"/>
    </location>
</feature>
<dbReference type="CDD" id="cd01949">
    <property type="entry name" value="GGDEF"/>
    <property type="match status" value="1"/>
</dbReference>
<evidence type="ECO:0000256" key="1">
    <source>
        <dbReference type="ARBA" id="ARBA00012528"/>
    </source>
</evidence>
<feature type="transmembrane region" description="Helical" evidence="4">
    <location>
        <begin position="113"/>
        <end position="134"/>
    </location>
</feature>
<dbReference type="GO" id="GO:0052621">
    <property type="term" value="F:diguanylate cyclase activity"/>
    <property type="evidence" value="ECO:0007669"/>
    <property type="project" value="UniProtKB-EC"/>
</dbReference>
<feature type="domain" description="GGDEF" evidence="5">
    <location>
        <begin position="250"/>
        <end position="399"/>
    </location>
</feature>
<dbReference type="OrthoDB" id="9812260at2"/>
<evidence type="ECO:0000256" key="3">
    <source>
        <dbReference type="SAM" id="MobiDB-lite"/>
    </source>
</evidence>
<evidence type="ECO:0000259" key="5">
    <source>
        <dbReference type="PROSITE" id="PS50887"/>
    </source>
</evidence>
<accession>A0A432WA50</accession>
<gene>
    <name evidence="6" type="ORF">CWE09_09585</name>
</gene>
<dbReference type="PANTHER" id="PTHR45138">
    <property type="entry name" value="REGULATORY COMPONENTS OF SENSORY TRANSDUCTION SYSTEM"/>
    <property type="match status" value="1"/>
</dbReference>
<dbReference type="SUPFAM" id="SSF55073">
    <property type="entry name" value="Nucleotide cyclase"/>
    <property type="match status" value="1"/>
</dbReference>
<dbReference type="GO" id="GO:0005886">
    <property type="term" value="C:plasma membrane"/>
    <property type="evidence" value="ECO:0007669"/>
    <property type="project" value="TreeGrafter"/>
</dbReference>
<feature type="transmembrane region" description="Helical" evidence="4">
    <location>
        <begin position="154"/>
        <end position="175"/>
    </location>
</feature>
<dbReference type="NCBIfam" id="TIGR00254">
    <property type="entry name" value="GGDEF"/>
    <property type="match status" value="1"/>
</dbReference>
<reference evidence="6 7" key="1">
    <citation type="journal article" date="2011" name="Front. Microbiol.">
        <title>Genomic signatures of strain selection and enhancement in Bacillus atrophaeus var. globigii, a historical biowarfare simulant.</title>
        <authorList>
            <person name="Gibbons H.S."/>
            <person name="Broomall S.M."/>
            <person name="McNew L.A."/>
            <person name="Daligault H."/>
            <person name="Chapman C."/>
            <person name="Bruce D."/>
            <person name="Karavis M."/>
            <person name="Krepps M."/>
            <person name="McGregor P.A."/>
            <person name="Hong C."/>
            <person name="Park K.H."/>
            <person name="Akmal A."/>
            <person name="Feldman A."/>
            <person name="Lin J.S."/>
            <person name="Chang W.E."/>
            <person name="Higgs B.W."/>
            <person name="Demirev P."/>
            <person name="Lindquist J."/>
            <person name="Liem A."/>
            <person name="Fochler E."/>
            <person name="Read T.D."/>
            <person name="Tapia R."/>
            <person name="Johnson S."/>
            <person name="Bishop-Lilly K.A."/>
            <person name="Detter C."/>
            <person name="Han C."/>
            <person name="Sozhamannan S."/>
            <person name="Rosenzweig C.N."/>
            <person name="Skowronski E.W."/>
        </authorList>
    </citation>
    <scope>NUCLEOTIDE SEQUENCE [LARGE SCALE GENOMIC DNA]</scope>
    <source>
        <strain evidence="6 7">MLST1</strain>
    </source>
</reference>
<dbReference type="GO" id="GO:0043709">
    <property type="term" value="P:cell adhesion involved in single-species biofilm formation"/>
    <property type="evidence" value="ECO:0007669"/>
    <property type="project" value="TreeGrafter"/>
</dbReference>
<comment type="catalytic activity">
    <reaction evidence="2">
        <text>2 GTP = 3',3'-c-di-GMP + 2 diphosphate</text>
        <dbReference type="Rhea" id="RHEA:24898"/>
        <dbReference type="ChEBI" id="CHEBI:33019"/>
        <dbReference type="ChEBI" id="CHEBI:37565"/>
        <dbReference type="ChEBI" id="CHEBI:58805"/>
        <dbReference type="EC" id="2.7.7.65"/>
    </reaction>
</comment>
<feature type="transmembrane region" description="Helical" evidence="4">
    <location>
        <begin position="54"/>
        <end position="75"/>
    </location>
</feature>
<dbReference type="PANTHER" id="PTHR45138:SF9">
    <property type="entry name" value="DIGUANYLATE CYCLASE DGCM-RELATED"/>
    <property type="match status" value="1"/>
</dbReference>
<dbReference type="Proteomes" id="UP000288293">
    <property type="component" value="Unassembled WGS sequence"/>
</dbReference>
<dbReference type="PROSITE" id="PS50887">
    <property type="entry name" value="GGDEF"/>
    <property type="match status" value="1"/>
</dbReference>
<dbReference type="Gene3D" id="3.30.70.270">
    <property type="match status" value="1"/>
</dbReference>
<dbReference type="GO" id="GO:1902201">
    <property type="term" value="P:negative regulation of bacterial-type flagellum-dependent cell motility"/>
    <property type="evidence" value="ECO:0007669"/>
    <property type="project" value="TreeGrafter"/>
</dbReference>
<dbReference type="InterPro" id="IPR050469">
    <property type="entry name" value="Diguanylate_Cyclase"/>
</dbReference>
<proteinExistence type="predicted"/>
<evidence type="ECO:0000313" key="7">
    <source>
        <dbReference type="Proteomes" id="UP000288293"/>
    </source>
</evidence>
<dbReference type="InterPro" id="IPR000160">
    <property type="entry name" value="GGDEF_dom"/>
</dbReference>
<evidence type="ECO:0000256" key="4">
    <source>
        <dbReference type="SAM" id="Phobius"/>
    </source>
</evidence>
<keyword evidence="4" id="KW-0812">Transmembrane</keyword>
<keyword evidence="4" id="KW-1133">Transmembrane helix</keyword>
<feature type="transmembrane region" description="Helical" evidence="4">
    <location>
        <begin position="81"/>
        <end position="101"/>
    </location>
</feature>
<dbReference type="EC" id="2.7.7.65" evidence="1"/>
<dbReference type="Pfam" id="PF00990">
    <property type="entry name" value="GGDEF"/>
    <property type="match status" value="1"/>
</dbReference>
<dbReference type="InterPro" id="IPR043128">
    <property type="entry name" value="Rev_trsase/Diguanyl_cyclase"/>
</dbReference>
<organism evidence="6 7">
    <name type="scientific">Aliidiomarina minuta</name>
    <dbReference type="NCBI Taxonomy" id="880057"/>
    <lineage>
        <taxon>Bacteria</taxon>
        <taxon>Pseudomonadati</taxon>
        <taxon>Pseudomonadota</taxon>
        <taxon>Gammaproteobacteria</taxon>
        <taxon>Alteromonadales</taxon>
        <taxon>Idiomarinaceae</taxon>
        <taxon>Aliidiomarina</taxon>
    </lineage>
</organism>
<keyword evidence="4" id="KW-0472">Membrane</keyword>
<feature type="transmembrane region" description="Helical" evidence="4">
    <location>
        <begin position="28"/>
        <end position="47"/>
    </location>
</feature>
<feature type="transmembrane region" description="Helical" evidence="4">
    <location>
        <begin position="182"/>
        <end position="198"/>
    </location>
</feature>
<evidence type="ECO:0000256" key="2">
    <source>
        <dbReference type="ARBA" id="ARBA00034247"/>
    </source>
</evidence>
<name>A0A432WA50_9GAMM</name>
<dbReference type="AlphaFoldDB" id="A0A432WA50"/>
<feature type="transmembrane region" description="Helical" evidence="4">
    <location>
        <begin position="204"/>
        <end position="229"/>
    </location>
</feature>
<keyword evidence="7" id="KW-1185">Reference proteome</keyword>
<protein>
    <recommendedName>
        <fullName evidence="1">diguanylate cyclase</fullName>
        <ecNumber evidence="1">2.7.7.65</ecNumber>
    </recommendedName>
</protein>
<dbReference type="EMBL" id="PIPL01000001">
    <property type="protein sequence ID" value="RUO26921.1"/>
    <property type="molecule type" value="Genomic_DNA"/>
</dbReference>
<sequence>MPLLVLLPVIIWLFIALAFPEHQLLYSIPVPLVVYLSVALVGLLAVVMRQWSQLYWLALLLSSYWVVNTALQSPLSESHMLALYFFLPLVSTAVAIVMALINKPPLFSLKGMLLLALAGALPPLLMVLPLPSYYQAIDAPSFLLSPVLPTSPLSFMVIAVMALVAVVWLICLLISPRQPARWGQLACWLSIALLIIFMQQSQVAAWVVIAACLSILLALASQMLNLAYIDELTQLPQRRALLAHLRRLGKRSTVVMLDVDHFKKFNDTYGHDVGDQVLRLLGVIFAKESGFKAYRYGGEEFTLVFNHNDQPRIEEALERVRQRVAGYPLRIRSKQRPTSSKQGQSKRGKNGADKVVRVTISLGAAIRRPAEPVHDLLKRADTILYAAKKKGRNCWLVRA</sequence>
<dbReference type="SMART" id="SM00267">
    <property type="entry name" value="GGDEF"/>
    <property type="match status" value="1"/>
</dbReference>
<evidence type="ECO:0000313" key="6">
    <source>
        <dbReference type="EMBL" id="RUO26921.1"/>
    </source>
</evidence>
<dbReference type="RefSeq" id="WP_126803734.1">
    <property type="nucleotide sequence ID" value="NZ_PIPL01000001.1"/>
</dbReference>
<comment type="caution">
    <text evidence="6">The sequence shown here is derived from an EMBL/GenBank/DDBJ whole genome shotgun (WGS) entry which is preliminary data.</text>
</comment>
<dbReference type="InterPro" id="IPR029787">
    <property type="entry name" value="Nucleotide_cyclase"/>
</dbReference>